<dbReference type="SUPFAM" id="SSF57362">
    <property type="entry name" value="BPTI-like"/>
    <property type="match status" value="1"/>
</dbReference>
<evidence type="ECO:0000313" key="4">
    <source>
        <dbReference type="EMBL" id="JAA56584.1"/>
    </source>
</evidence>
<keyword evidence="2" id="KW-0732">Signal</keyword>
<feature type="compositionally biased region" description="Basic and acidic residues" evidence="1">
    <location>
        <begin position="37"/>
        <end position="54"/>
    </location>
</feature>
<dbReference type="GO" id="GO:0004867">
    <property type="term" value="F:serine-type endopeptidase inhibitor activity"/>
    <property type="evidence" value="ECO:0007669"/>
    <property type="project" value="InterPro"/>
</dbReference>
<dbReference type="InterPro" id="IPR002223">
    <property type="entry name" value="Kunitz_BPTI"/>
</dbReference>
<feature type="chain" id="PRO_5003981348" evidence="2">
    <location>
        <begin position="20"/>
        <end position="178"/>
    </location>
</feature>
<dbReference type="Gene3D" id="4.10.410.10">
    <property type="entry name" value="Pancreatic trypsin inhibitor Kunitz domain"/>
    <property type="match status" value="1"/>
</dbReference>
<name>L7M0I1_RHIPC</name>
<protein>
    <submittedName>
        <fullName evidence="4">Putative der and-61 secreted protein</fullName>
    </submittedName>
</protein>
<evidence type="ECO:0000259" key="3">
    <source>
        <dbReference type="PROSITE" id="PS50279"/>
    </source>
</evidence>
<accession>L7M0I1</accession>
<feature type="compositionally biased region" description="Basic residues" evidence="1">
    <location>
        <begin position="101"/>
        <end position="113"/>
    </location>
</feature>
<feature type="compositionally biased region" description="Acidic residues" evidence="1">
    <location>
        <begin position="21"/>
        <end position="31"/>
    </location>
</feature>
<feature type="compositionally biased region" description="Pro residues" evidence="1">
    <location>
        <begin position="71"/>
        <end position="81"/>
    </location>
</feature>
<proteinExistence type="evidence at transcript level"/>
<sequence>MKLLLYAVVFCFVISLVTAQEDEEAGGEEEEAAPKGNENEKAAPAQKAERPKGGEEEEEEKPAAGPATPATTPPATPPAKPPSGGGGKLEEQATGAETKQSKKGGKRGPKRCRLSPANSNCIPKGGAKLWYYNESTQRCERHKVGGCPKLTGGFLFCKQCMSWCNRRISARKACLGIK</sequence>
<evidence type="ECO:0000256" key="2">
    <source>
        <dbReference type="SAM" id="SignalP"/>
    </source>
</evidence>
<feature type="region of interest" description="Disordered" evidence="1">
    <location>
        <begin position="21"/>
        <end position="117"/>
    </location>
</feature>
<organism evidence="4">
    <name type="scientific">Rhipicephalus pulchellus</name>
    <name type="common">Yellow backed tick</name>
    <name type="synonym">Dermacentor pulchellus</name>
    <dbReference type="NCBI Taxonomy" id="72859"/>
    <lineage>
        <taxon>Eukaryota</taxon>
        <taxon>Metazoa</taxon>
        <taxon>Ecdysozoa</taxon>
        <taxon>Arthropoda</taxon>
        <taxon>Chelicerata</taxon>
        <taxon>Arachnida</taxon>
        <taxon>Acari</taxon>
        <taxon>Parasitiformes</taxon>
        <taxon>Ixodida</taxon>
        <taxon>Ixodoidea</taxon>
        <taxon>Ixodidae</taxon>
        <taxon>Rhipicephalinae</taxon>
        <taxon>Rhipicephalus</taxon>
        <taxon>Rhipicephalus</taxon>
    </lineage>
</organism>
<feature type="signal peptide" evidence="2">
    <location>
        <begin position="1"/>
        <end position="19"/>
    </location>
</feature>
<dbReference type="PROSITE" id="PS50279">
    <property type="entry name" value="BPTI_KUNITZ_2"/>
    <property type="match status" value="1"/>
</dbReference>
<dbReference type="InterPro" id="IPR036880">
    <property type="entry name" value="Kunitz_BPTI_sf"/>
</dbReference>
<reference evidence="4" key="1">
    <citation type="submission" date="2012-11" db="EMBL/GenBank/DDBJ databases">
        <authorList>
            <person name="Lucero-Rivera Y.E."/>
            <person name="Tovar-Ramirez D."/>
        </authorList>
    </citation>
    <scope>NUCLEOTIDE SEQUENCE</scope>
    <source>
        <tissue evidence="4">Salivary gland</tissue>
    </source>
</reference>
<dbReference type="EMBL" id="GACK01008450">
    <property type="protein sequence ID" value="JAA56584.1"/>
    <property type="molecule type" value="mRNA"/>
</dbReference>
<dbReference type="AlphaFoldDB" id="L7M0I1"/>
<feature type="domain" description="BPTI/Kunitz inhibitor" evidence="3">
    <location>
        <begin position="112"/>
        <end position="164"/>
    </location>
</feature>
<reference evidence="4" key="2">
    <citation type="journal article" date="2015" name="J. Proteomics">
        <title>Sexual differences in the sialomes of the zebra tick, Rhipicephalus pulchellus.</title>
        <authorList>
            <person name="Tan A.W."/>
            <person name="Francischetti I.M."/>
            <person name="Slovak M."/>
            <person name="Kini R.M."/>
            <person name="Ribeiro J.M."/>
        </authorList>
    </citation>
    <scope>NUCLEOTIDE SEQUENCE</scope>
    <source>
        <tissue evidence="4">Salivary gland</tissue>
    </source>
</reference>
<evidence type="ECO:0000256" key="1">
    <source>
        <dbReference type="SAM" id="MobiDB-lite"/>
    </source>
</evidence>